<dbReference type="EMBL" id="JACCBB010000001">
    <property type="protein sequence ID" value="NYD25044.1"/>
    <property type="molecule type" value="Genomic_DNA"/>
</dbReference>
<feature type="region of interest" description="Disordered" evidence="1">
    <location>
        <begin position="241"/>
        <end position="264"/>
    </location>
</feature>
<gene>
    <name evidence="2" type="ORF">BJ968_004584</name>
</gene>
<protein>
    <submittedName>
        <fullName evidence="2">Uncharacterized protein</fullName>
    </submittedName>
</protein>
<reference evidence="2 3" key="1">
    <citation type="submission" date="2020-07" db="EMBL/GenBank/DDBJ databases">
        <title>Sequencing the genomes of 1000 actinobacteria strains.</title>
        <authorList>
            <person name="Klenk H.-P."/>
        </authorList>
    </citation>
    <scope>NUCLEOTIDE SEQUENCE [LARGE SCALE GENOMIC DNA]</scope>
    <source>
        <strain evidence="2 3">DSM 7487</strain>
    </source>
</reference>
<evidence type="ECO:0000256" key="1">
    <source>
        <dbReference type="SAM" id="MobiDB-lite"/>
    </source>
</evidence>
<proteinExistence type="predicted"/>
<accession>A0A7Y9J3A6</accession>
<evidence type="ECO:0000313" key="3">
    <source>
        <dbReference type="Proteomes" id="UP000521922"/>
    </source>
</evidence>
<keyword evidence="3" id="KW-1185">Reference proteome</keyword>
<dbReference type="AlphaFoldDB" id="A0A7Y9J3A6"/>
<organism evidence="2 3">
    <name type="scientific">Kineococcus aurantiacus</name>
    <dbReference type="NCBI Taxonomy" id="37633"/>
    <lineage>
        <taxon>Bacteria</taxon>
        <taxon>Bacillati</taxon>
        <taxon>Actinomycetota</taxon>
        <taxon>Actinomycetes</taxon>
        <taxon>Kineosporiales</taxon>
        <taxon>Kineosporiaceae</taxon>
        <taxon>Kineococcus</taxon>
    </lineage>
</organism>
<name>A0A7Y9J3A6_9ACTN</name>
<comment type="caution">
    <text evidence="2">The sequence shown here is derived from an EMBL/GenBank/DDBJ whole genome shotgun (WGS) entry which is preliminary data.</text>
</comment>
<sequence>MSGVVYRLCHNDHKVVEDFLSRRPEGVAGILLDPKWAHEQAGAAEAARAAGVPVYFEPATERLVAPGFEVASSEYTHTVWDPQELVASPQRRRDLIEAVLRAHPESVTAITPPHFLVGDERSASLNAVLAQETSAHGEQSVRAIVLVQRSYATKDPAALAHAYVAAGIEHVELRLTPVGGEGESLAKISSVFMIARAFTDAGITVTMGQSGNLGHVAVVQGHAAEYSVGVGLLESVNHGAVMKRQTAPPKPRDPADGEEGNGPRGALAGIYLPGLAATVRRQVGKNLLGHSDLKLKVSCRLACCANSIEGPARNPRGHYLTTRAHEVSQVMDQPPAWRANAEAQRLERALQLRQMINEHYLTKDDQPLPTRTLQSLVDALRGEQPQRGSRTA</sequence>
<dbReference type="RefSeq" id="WP_179755879.1">
    <property type="nucleotide sequence ID" value="NZ_BAAAGN010000008.1"/>
</dbReference>
<evidence type="ECO:0000313" key="2">
    <source>
        <dbReference type="EMBL" id="NYD25044.1"/>
    </source>
</evidence>
<dbReference type="Proteomes" id="UP000521922">
    <property type="component" value="Unassembled WGS sequence"/>
</dbReference>